<dbReference type="SUPFAM" id="SSF53756">
    <property type="entry name" value="UDP-Glycosyltransferase/glycogen phosphorylase"/>
    <property type="match status" value="1"/>
</dbReference>
<keyword evidence="2 5" id="KW-0808">Transferase</keyword>
<sequence>MSRTLVVTNDFPTRQGGIESFVYALCDRLPSEEVVVYTASMPGHREFDENLRYPVLRDRSSVLLPTREVAKRTAAVMRDYGCTSVLFGAAAPLGLLADRLRDSGAERIVGLTHGHETWWAKVPPARLALRKIGDSCDTLTYVSGFCRRRIMNALSPEAADRMVRLAPGVDTGVFRPGAGGDRVRQRLGIEPERPVLLSVSRFVPRKGQDMLIRAMPMILASVPDALLLLVGDGPNRRRLERLVRQHRLEHSVLFAGAVPWSEAPEWFDAADVFAVPCRTRLGGLEPEALGIVFLESQAAGRPVLVGDSGGAPETVRHGETGYVVDPLSPLTIARRATPLLADREYANELGMKGREWVNREWAWEASMETLRKLLTL</sequence>
<dbReference type="Proteomes" id="UP000460435">
    <property type="component" value="Unassembled WGS sequence"/>
</dbReference>
<dbReference type="InterPro" id="IPR050194">
    <property type="entry name" value="Glycosyltransferase_grp1"/>
</dbReference>
<keyword evidence="1" id="KW-0328">Glycosyltransferase</keyword>
<evidence type="ECO:0000259" key="4">
    <source>
        <dbReference type="Pfam" id="PF13439"/>
    </source>
</evidence>
<dbReference type="InterPro" id="IPR001296">
    <property type="entry name" value="Glyco_trans_1"/>
</dbReference>
<evidence type="ECO:0000256" key="2">
    <source>
        <dbReference type="ARBA" id="ARBA00022679"/>
    </source>
</evidence>
<dbReference type="InterPro" id="IPR028098">
    <property type="entry name" value="Glyco_trans_4-like_N"/>
</dbReference>
<dbReference type="AlphaFoldDB" id="A0A7K3M1W9"/>
<dbReference type="CDD" id="cd03801">
    <property type="entry name" value="GT4_PimA-like"/>
    <property type="match status" value="1"/>
</dbReference>
<name>A0A7K3M1W9_9ACTN</name>
<protein>
    <submittedName>
        <fullName evidence="5">Glycosyltransferase</fullName>
    </submittedName>
</protein>
<dbReference type="PANTHER" id="PTHR45947:SF3">
    <property type="entry name" value="SULFOQUINOVOSYL TRANSFERASE SQD2"/>
    <property type="match status" value="1"/>
</dbReference>
<comment type="caution">
    <text evidence="5">The sequence shown here is derived from an EMBL/GenBank/DDBJ whole genome shotgun (WGS) entry which is preliminary data.</text>
</comment>
<feature type="domain" description="Glycosyltransferase subfamily 4-like N-terminal" evidence="4">
    <location>
        <begin position="16"/>
        <end position="171"/>
    </location>
</feature>
<evidence type="ECO:0000256" key="1">
    <source>
        <dbReference type="ARBA" id="ARBA00022676"/>
    </source>
</evidence>
<dbReference type="PANTHER" id="PTHR45947">
    <property type="entry name" value="SULFOQUINOVOSYL TRANSFERASE SQD2"/>
    <property type="match status" value="1"/>
</dbReference>
<accession>A0A7K3M1W9</accession>
<gene>
    <name evidence="5" type="ORF">F7O44_09465</name>
</gene>
<keyword evidence="6" id="KW-1185">Reference proteome</keyword>
<dbReference type="GO" id="GO:0016758">
    <property type="term" value="F:hexosyltransferase activity"/>
    <property type="evidence" value="ECO:0007669"/>
    <property type="project" value="TreeGrafter"/>
</dbReference>
<dbReference type="FunFam" id="3.40.50.2000:FF:000069">
    <property type="entry name" value="Alpha-(1-6)-phosphatidylinositol monomannoside mannosyltransferase"/>
    <property type="match status" value="1"/>
</dbReference>
<dbReference type="Pfam" id="PF13439">
    <property type="entry name" value="Glyco_transf_4"/>
    <property type="match status" value="1"/>
</dbReference>
<dbReference type="EMBL" id="WLZY01000002">
    <property type="protein sequence ID" value="NDL57296.1"/>
    <property type="molecule type" value="Genomic_DNA"/>
</dbReference>
<feature type="domain" description="Glycosyl transferase family 1" evidence="3">
    <location>
        <begin position="183"/>
        <end position="356"/>
    </location>
</feature>
<proteinExistence type="predicted"/>
<evidence type="ECO:0000259" key="3">
    <source>
        <dbReference type="Pfam" id="PF00534"/>
    </source>
</evidence>
<dbReference type="GO" id="GO:1901137">
    <property type="term" value="P:carbohydrate derivative biosynthetic process"/>
    <property type="evidence" value="ECO:0007669"/>
    <property type="project" value="UniProtKB-ARBA"/>
</dbReference>
<dbReference type="Pfam" id="PF00534">
    <property type="entry name" value="Glycos_transf_1"/>
    <property type="match status" value="1"/>
</dbReference>
<evidence type="ECO:0000313" key="5">
    <source>
        <dbReference type="EMBL" id="NDL57296.1"/>
    </source>
</evidence>
<reference evidence="5 6" key="1">
    <citation type="submission" date="2019-11" db="EMBL/GenBank/DDBJ databases">
        <authorList>
            <person name="Li X.-J."/>
            <person name="Feng X.-M."/>
        </authorList>
    </citation>
    <scope>NUCLEOTIDE SEQUENCE [LARGE SCALE GENOMIC DNA]</scope>
    <source>
        <strain evidence="5 6">XMNu-373</strain>
    </source>
</reference>
<organism evidence="5 6">
    <name type="scientific">Phytoactinopolyspora mesophila</name>
    <dbReference type="NCBI Taxonomy" id="2650750"/>
    <lineage>
        <taxon>Bacteria</taxon>
        <taxon>Bacillati</taxon>
        <taxon>Actinomycetota</taxon>
        <taxon>Actinomycetes</taxon>
        <taxon>Jiangellales</taxon>
        <taxon>Jiangellaceae</taxon>
        <taxon>Phytoactinopolyspora</taxon>
    </lineage>
</organism>
<dbReference type="RefSeq" id="WP_162449949.1">
    <property type="nucleotide sequence ID" value="NZ_WLZY01000002.1"/>
</dbReference>
<evidence type="ECO:0000313" key="6">
    <source>
        <dbReference type="Proteomes" id="UP000460435"/>
    </source>
</evidence>
<dbReference type="Gene3D" id="3.40.50.2000">
    <property type="entry name" value="Glycogen Phosphorylase B"/>
    <property type="match status" value="2"/>
</dbReference>